<dbReference type="InterPro" id="IPR036436">
    <property type="entry name" value="Disintegrin_dom_sf"/>
</dbReference>
<proteinExistence type="predicted"/>
<dbReference type="PANTHER" id="PTHR11905">
    <property type="entry name" value="ADAM A DISINTEGRIN AND METALLOPROTEASE DOMAIN"/>
    <property type="match status" value="1"/>
</dbReference>
<comment type="caution">
    <text evidence="1">The sequence shown here is derived from an EMBL/GenBank/DDBJ whole genome shotgun (WGS) entry which is preliminary data.</text>
</comment>
<evidence type="ECO:0000313" key="2">
    <source>
        <dbReference type="Proteomes" id="UP001152795"/>
    </source>
</evidence>
<dbReference type="PANTHER" id="PTHR11905:SF159">
    <property type="entry name" value="ADAM METALLOPROTEASE"/>
    <property type="match status" value="1"/>
</dbReference>
<feature type="non-terminal residue" evidence="1">
    <location>
        <position position="1"/>
    </location>
</feature>
<organism evidence="1 2">
    <name type="scientific">Paramuricea clavata</name>
    <name type="common">Red gorgonian</name>
    <name type="synonym">Violescent sea-whip</name>
    <dbReference type="NCBI Taxonomy" id="317549"/>
    <lineage>
        <taxon>Eukaryota</taxon>
        <taxon>Metazoa</taxon>
        <taxon>Cnidaria</taxon>
        <taxon>Anthozoa</taxon>
        <taxon>Octocorallia</taxon>
        <taxon>Malacalcyonacea</taxon>
        <taxon>Plexauridae</taxon>
        <taxon>Paramuricea</taxon>
    </lineage>
</organism>
<dbReference type="SUPFAM" id="SSF57552">
    <property type="entry name" value="Blood coagulation inhibitor (disintegrin)"/>
    <property type="match status" value="1"/>
</dbReference>
<dbReference type="PROSITE" id="PS00427">
    <property type="entry name" value="DISINTEGRIN_1"/>
    <property type="match status" value="1"/>
</dbReference>
<reference evidence="1" key="1">
    <citation type="submission" date="2020-04" db="EMBL/GenBank/DDBJ databases">
        <authorList>
            <person name="Alioto T."/>
            <person name="Alioto T."/>
            <person name="Gomez Garrido J."/>
        </authorList>
    </citation>
    <scope>NUCLEOTIDE SEQUENCE</scope>
    <source>
        <strain evidence="1">A484AB</strain>
    </source>
</reference>
<sequence length="279" mass="30893">NVQCGKLWCIGNSTITPKDRGYNHLWSNGTLNSRRIICRWDKMWKRNGKYFQTAENFEKVIPSIQSGIVEFVRDNIKYSLLRAPYSILYFYGRVCENNECVSLSVAYGGQRTCPNNCNGNGVCNENGNCHCNAGWKCPNCSEAYNGPGGSSDSGLDCKPVPKPPCQCTHGACCNNCQIAARGTACRDAVNSCDVPEYCDGSSEVCPADLKTANGISCNNKQGYCYAGECRTYNEQCNNLWFGGAFRANDLCYERSNIRGDKHGYCKRHTATSYMACTLE</sequence>
<dbReference type="SMART" id="SM00608">
    <property type="entry name" value="ACR"/>
    <property type="match status" value="1"/>
</dbReference>
<dbReference type="Pfam" id="PF00200">
    <property type="entry name" value="Disintegrin"/>
    <property type="match status" value="1"/>
</dbReference>
<gene>
    <name evidence="1" type="ORF">PACLA_8A087090</name>
</gene>
<dbReference type="PRINTS" id="PR00289">
    <property type="entry name" value="DISINTEGRIN"/>
</dbReference>
<dbReference type="Proteomes" id="UP001152795">
    <property type="component" value="Unassembled WGS sequence"/>
</dbReference>
<dbReference type="PROSITE" id="PS01186">
    <property type="entry name" value="EGF_2"/>
    <property type="match status" value="1"/>
</dbReference>
<name>A0A6S7IY77_PARCT</name>
<dbReference type="InterPro" id="IPR006586">
    <property type="entry name" value="ADAM_Cys-rich"/>
</dbReference>
<dbReference type="PROSITE" id="PS50214">
    <property type="entry name" value="DISINTEGRIN_2"/>
    <property type="match status" value="1"/>
</dbReference>
<dbReference type="SMART" id="SM00050">
    <property type="entry name" value="DISIN"/>
    <property type="match status" value="1"/>
</dbReference>
<dbReference type="OrthoDB" id="5985446at2759"/>
<dbReference type="AlphaFoldDB" id="A0A6S7IY77"/>
<dbReference type="Gene3D" id="4.10.70.10">
    <property type="entry name" value="Disintegrin domain"/>
    <property type="match status" value="1"/>
</dbReference>
<accession>A0A6S7IY77</accession>
<dbReference type="InterPro" id="IPR001762">
    <property type="entry name" value="Disintegrin_dom"/>
</dbReference>
<dbReference type="Gene3D" id="2.10.25.10">
    <property type="entry name" value="Laminin"/>
    <property type="match status" value="1"/>
</dbReference>
<dbReference type="InterPro" id="IPR018358">
    <property type="entry name" value="Disintegrin_CS"/>
</dbReference>
<protein>
    <submittedName>
        <fullName evidence="1">Uncharacterized protein</fullName>
    </submittedName>
</protein>
<evidence type="ECO:0000313" key="1">
    <source>
        <dbReference type="EMBL" id="CAB4022230.1"/>
    </source>
</evidence>
<dbReference type="EMBL" id="CACRXK020011874">
    <property type="protein sequence ID" value="CAB4022230.1"/>
    <property type="molecule type" value="Genomic_DNA"/>
</dbReference>
<dbReference type="InterPro" id="IPR000742">
    <property type="entry name" value="EGF"/>
</dbReference>
<keyword evidence="2" id="KW-1185">Reference proteome</keyword>
<dbReference type="Pfam" id="PF08516">
    <property type="entry name" value="ADAM_CR"/>
    <property type="match status" value="1"/>
</dbReference>